<evidence type="ECO:0000313" key="3">
    <source>
        <dbReference type="Proteomes" id="UP000078542"/>
    </source>
</evidence>
<feature type="region of interest" description="Disordered" evidence="1">
    <location>
        <begin position="1"/>
        <end position="48"/>
    </location>
</feature>
<protein>
    <submittedName>
        <fullName evidence="2">Uncharacterized protein</fullName>
    </submittedName>
</protein>
<name>A0A195CHZ8_9HYME</name>
<accession>A0A195CHZ8</accession>
<gene>
    <name evidence="2" type="ORF">ALC62_08824</name>
</gene>
<evidence type="ECO:0000313" key="2">
    <source>
        <dbReference type="EMBL" id="KYN00333.1"/>
    </source>
</evidence>
<proteinExistence type="predicted"/>
<keyword evidence="3" id="KW-1185">Reference proteome</keyword>
<organism evidence="2 3">
    <name type="scientific">Cyphomyrmex costatus</name>
    <dbReference type="NCBI Taxonomy" id="456900"/>
    <lineage>
        <taxon>Eukaryota</taxon>
        <taxon>Metazoa</taxon>
        <taxon>Ecdysozoa</taxon>
        <taxon>Arthropoda</taxon>
        <taxon>Hexapoda</taxon>
        <taxon>Insecta</taxon>
        <taxon>Pterygota</taxon>
        <taxon>Neoptera</taxon>
        <taxon>Endopterygota</taxon>
        <taxon>Hymenoptera</taxon>
        <taxon>Apocrita</taxon>
        <taxon>Aculeata</taxon>
        <taxon>Formicoidea</taxon>
        <taxon>Formicidae</taxon>
        <taxon>Myrmicinae</taxon>
        <taxon>Cyphomyrmex</taxon>
    </lineage>
</organism>
<reference evidence="2 3" key="1">
    <citation type="submission" date="2016-03" db="EMBL/GenBank/DDBJ databases">
        <title>Cyphomyrmex costatus WGS genome.</title>
        <authorList>
            <person name="Nygaard S."/>
            <person name="Hu H."/>
            <person name="Boomsma J."/>
            <person name="Zhang G."/>
        </authorList>
    </citation>
    <scope>NUCLEOTIDE SEQUENCE [LARGE SCALE GENOMIC DNA]</scope>
    <source>
        <strain evidence="2">MS0001</strain>
        <tissue evidence="2">Whole body</tissue>
    </source>
</reference>
<feature type="compositionally biased region" description="Basic and acidic residues" evidence="1">
    <location>
        <begin position="1"/>
        <end position="11"/>
    </location>
</feature>
<feature type="region of interest" description="Disordered" evidence="1">
    <location>
        <begin position="78"/>
        <end position="126"/>
    </location>
</feature>
<dbReference type="AlphaFoldDB" id="A0A195CHZ8"/>
<dbReference type="Proteomes" id="UP000078542">
    <property type="component" value="Unassembled WGS sequence"/>
</dbReference>
<sequence length="165" mass="19022">ERERERERESVKGAGGRRRRIDEDEGEGKRGRGRSIRRRARREGRMEPISGLIRAFAATSSSYVVSLRRHVYFLLSLEPQLRPKTRKSSKGDRWAPTEPSAEGGGMDKGSKRHRPPPLPVSEIKRRGRNLAEGCKYYKVTLRRMRELKGLPRERGEWAPEDNASE</sequence>
<evidence type="ECO:0000256" key="1">
    <source>
        <dbReference type="SAM" id="MobiDB-lite"/>
    </source>
</evidence>
<feature type="non-terminal residue" evidence="2">
    <location>
        <position position="1"/>
    </location>
</feature>
<feature type="compositionally biased region" description="Basic residues" evidence="1">
    <location>
        <begin position="31"/>
        <end position="42"/>
    </location>
</feature>
<dbReference type="EMBL" id="KQ977721">
    <property type="protein sequence ID" value="KYN00333.1"/>
    <property type="molecule type" value="Genomic_DNA"/>
</dbReference>